<dbReference type="VEuPathDB" id="VectorBase:MDOMA2_002487"/>
<proteinExistence type="predicted"/>
<accession>A0A1I8N9M2</accession>
<dbReference type="Proteomes" id="UP001652621">
    <property type="component" value="Unplaced"/>
</dbReference>
<dbReference type="EnsemblMetazoa" id="MDOA013007-RF">
    <property type="protein sequence ID" value="MDOA013007-PF"/>
    <property type="gene ID" value="MDOA013007"/>
</dbReference>
<feature type="transmembrane region" description="Helical" evidence="1">
    <location>
        <begin position="397"/>
        <end position="424"/>
    </location>
</feature>
<evidence type="ECO:0000313" key="6">
    <source>
        <dbReference type="RefSeq" id="XP_011290754.1"/>
    </source>
</evidence>
<dbReference type="EnsemblMetazoa" id="MDOA013007-RC">
    <property type="protein sequence ID" value="MDOA013007-PC"/>
    <property type="gene ID" value="MDOA013007"/>
</dbReference>
<name>A0A1I8N9M2_MUSDO</name>
<dbReference type="Gene3D" id="3.80.10.10">
    <property type="entry name" value="Ribonuclease Inhibitor"/>
    <property type="match status" value="1"/>
</dbReference>
<dbReference type="RefSeq" id="XP_005179214.1">
    <property type="nucleotide sequence ID" value="XM_005179157.3"/>
</dbReference>
<reference evidence="2" key="1">
    <citation type="submission" date="2020-05" db="UniProtKB">
        <authorList>
            <consortium name="EnsemblMetazoa"/>
        </authorList>
    </citation>
    <scope>IDENTIFICATION</scope>
    <source>
        <strain evidence="2">Aabys</strain>
    </source>
</reference>
<keyword evidence="1" id="KW-0812">Transmembrane</keyword>
<evidence type="ECO:0000313" key="3">
    <source>
        <dbReference type="Proteomes" id="UP001652621"/>
    </source>
</evidence>
<protein>
    <submittedName>
        <fullName evidence="4 5">Uncharacterized protein LOC101895360</fullName>
    </submittedName>
</protein>
<reference evidence="4 5" key="2">
    <citation type="submission" date="2025-04" db="UniProtKB">
        <authorList>
            <consortium name="RefSeq"/>
        </authorList>
    </citation>
    <scope>IDENTIFICATION</scope>
    <source>
        <strain evidence="4 5">Aabys</strain>
    </source>
</reference>
<evidence type="ECO:0000313" key="2">
    <source>
        <dbReference type="EnsemblMetazoa" id="MDOA013007-PA"/>
    </source>
</evidence>
<dbReference type="EnsemblMetazoa" id="MDOA013007-RA">
    <property type="protein sequence ID" value="MDOA013007-PA"/>
    <property type="gene ID" value="MDOA013007"/>
</dbReference>
<dbReference type="eggNOG" id="ENOG502S1U6">
    <property type="taxonomic scope" value="Eukaryota"/>
</dbReference>
<gene>
    <name evidence="2" type="primary">101895360</name>
    <name evidence="4 5 6" type="synonym">LOC101895360</name>
</gene>
<dbReference type="SUPFAM" id="SSF52058">
    <property type="entry name" value="L domain-like"/>
    <property type="match status" value="1"/>
</dbReference>
<dbReference type="EnsemblMetazoa" id="MDOA013007-RE">
    <property type="protein sequence ID" value="MDOA013007-PE"/>
    <property type="gene ID" value="MDOA013007"/>
</dbReference>
<dbReference type="InterPro" id="IPR032675">
    <property type="entry name" value="LRR_dom_sf"/>
</dbReference>
<dbReference type="STRING" id="7370.A0A1I8N9M2"/>
<dbReference type="AlphaFoldDB" id="A0A1I8N9M2"/>
<evidence type="ECO:0000256" key="1">
    <source>
        <dbReference type="SAM" id="Phobius"/>
    </source>
</evidence>
<keyword evidence="3" id="KW-1185">Reference proteome</keyword>
<keyword evidence="1" id="KW-0472">Membrane</keyword>
<dbReference type="GeneID" id="101895360"/>
<dbReference type="RefSeq" id="XP_011290754.1">
    <property type="nucleotide sequence ID" value="XM_011292452.2"/>
</dbReference>
<evidence type="ECO:0000313" key="4">
    <source>
        <dbReference type="RefSeq" id="XP_005179213.1"/>
    </source>
</evidence>
<dbReference type="OrthoDB" id="6360013at2759"/>
<organism evidence="2">
    <name type="scientific">Musca domestica</name>
    <name type="common">House fly</name>
    <dbReference type="NCBI Taxonomy" id="7370"/>
    <lineage>
        <taxon>Eukaryota</taxon>
        <taxon>Metazoa</taxon>
        <taxon>Ecdysozoa</taxon>
        <taxon>Arthropoda</taxon>
        <taxon>Hexapoda</taxon>
        <taxon>Insecta</taxon>
        <taxon>Pterygota</taxon>
        <taxon>Neoptera</taxon>
        <taxon>Endopterygota</taxon>
        <taxon>Diptera</taxon>
        <taxon>Brachycera</taxon>
        <taxon>Muscomorpha</taxon>
        <taxon>Muscoidea</taxon>
        <taxon>Muscidae</taxon>
        <taxon>Musca</taxon>
    </lineage>
</organism>
<keyword evidence="1" id="KW-1133">Transmembrane helix</keyword>
<dbReference type="RefSeq" id="XP_005179213.1">
    <property type="nucleotide sequence ID" value="XM_005179156.3"/>
</dbReference>
<sequence>MSKLKRNWKNVLNQSLWIIYTLLVLPISTGAQIWPHDNSVTISPSICISYEAQFICDCKMVNEHLVLPHLIGSAYQLEIRNCQSLTIESNALQETQHLHKIIFKNVENLVLSQHSLTLPDYSSSTPLILSFEKVKIKLIDSLAINGQIEEITIVDSYIESIRPFAFNILKNNALRLTMDRVQIKRIEPQAFKKLVVEKIDIQNCEFLTNVPSKTFYDIEVSDSLLLSNVRFKTVHTKAFSFKMISKLTIANNYFEAVDAEWLEAFVKKSPLLRDNQFGNTSEIAFKGIKVHRDYGSSEKLELRFSNNTIHFPRDNVQPLEFSKEFTLNVKQLNMDNPYPCTDIDYNSQILRPKSEFYNHYQHNVYFRQDATTTSQGTRATYKPLNEIINNDCSKHSYWIYIIIGVVVLLILIALIVVIACWLAAKKRKAKRKMDIIQPEPRTYKETQIVYQIENAGLLKTDF</sequence>
<dbReference type="VEuPathDB" id="VectorBase:MDOA013007"/>
<dbReference type="KEGG" id="mde:101895360"/>
<dbReference type="EnsemblMetazoa" id="MDOA013007-RD">
    <property type="protein sequence ID" value="MDOA013007-PD"/>
    <property type="gene ID" value="MDOA013007"/>
</dbReference>
<evidence type="ECO:0000313" key="5">
    <source>
        <dbReference type="RefSeq" id="XP_005179214.1"/>
    </source>
</evidence>